<dbReference type="InterPro" id="IPR000620">
    <property type="entry name" value="EamA_dom"/>
</dbReference>
<feature type="transmembrane region" description="Helical" evidence="6">
    <location>
        <begin position="94"/>
        <end position="114"/>
    </location>
</feature>
<feature type="transmembrane region" description="Helical" evidence="6">
    <location>
        <begin position="120"/>
        <end position="141"/>
    </location>
</feature>
<organism evidence="8 9">
    <name type="scientific">Microbacterium caowuchunii</name>
    <dbReference type="NCBI Taxonomy" id="2614638"/>
    <lineage>
        <taxon>Bacteria</taxon>
        <taxon>Bacillati</taxon>
        <taxon>Actinomycetota</taxon>
        <taxon>Actinomycetes</taxon>
        <taxon>Micrococcales</taxon>
        <taxon>Microbacteriaceae</taxon>
        <taxon>Microbacterium</taxon>
    </lineage>
</organism>
<feature type="domain" description="EamA" evidence="7">
    <location>
        <begin position="121"/>
        <end position="253"/>
    </location>
</feature>
<feature type="transmembrane region" description="Helical" evidence="6">
    <location>
        <begin position="153"/>
        <end position="171"/>
    </location>
</feature>
<feature type="domain" description="EamA" evidence="7">
    <location>
        <begin position="3"/>
        <end position="111"/>
    </location>
</feature>
<keyword evidence="9" id="KW-1185">Reference proteome</keyword>
<dbReference type="InterPro" id="IPR050638">
    <property type="entry name" value="AA-Vitamin_Transporters"/>
</dbReference>
<dbReference type="InterPro" id="IPR037185">
    <property type="entry name" value="EmrE-like"/>
</dbReference>
<dbReference type="PANTHER" id="PTHR32322:SF2">
    <property type="entry name" value="EAMA DOMAIN-CONTAINING PROTEIN"/>
    <property type="match status" value="1"/>
</dbReference>
<accession>A0A5N0T7V6</accession>
<evidence type="ECO:0000256" key="6">
    <source>
        <dbReference type="SAM" id="Phobius"/>
    </source>
</evidence>
<dbReference type="AlphaFoldDB" id="A0A5N0T7V6"/>
<dbReference type="Proteomes" id="UP000326838">
    <property type="component" value="Unassembled WGS sequence"/>
</dbReference>
<feature type="transmembrane region" description="Helical" evidence="6">
    <location>
        <begin position="212"/>
        <end position="231"/>
    </location>
</feature>
<keyword evidence="3 6" id="KW-0812">Transmembrane</keyword>
<keyword evidence="4 6" id="KW-1133">Transmembrane helix</keyword>
<comment type="similarity">
    <text evidence="2">Belongs to the EamA transporter family.</text>
</comment>
<feature type="transmembrane region" description="Helical" evidence="6">
    <location>
        <begin position="183"/>
        <end position="205"/>
    </location>
</feature>
<dbReference type="SUPFAM" id="SSF103481">
    <property type="entry name" value="Multidrug resistance efflux transporter EmrE"/>
    <property type="match status" value="2"/>
</dbReference>
<evidence type="ECO:0000256" key="1">
    <source>
        <dbReference type="ARBA" id="ARBA00004141"/>
    </source>
</evidence>
<proteinExistence type="inferred from homology"/>
<gene>
    <name evidence="8" type="ORF">F6B40_12330</name>
</gene>
<dbReference type="Gene3D" id="1.10.3730.20">
    <property type="match status" value="1"/>
</dbReference>
<dbReference type="Pfam" id="PF00892">
    <property type="entry name" value="EamA"/>
    <property type="match status" value="2"/>
</dbReference>
<comment type="subcellular location">
    <subcellularLocation>
        <location evidence="1">Membrane</location>
        <topology evidence="1">Multi-pass membrane protein</topology>
    </subcellularLocation>
</comment>
<feature type="transmembrane region" description="Helical" evidence="6">
    <location>
        <begin position="67"/>
        <end position="87"/>
    </location>
</feature>
<dbReference type="GO" id="GO:0016020">
    <property type="term" value="C:membrane"/>
    <property type="evidence" value="ECO:0007669"/>
    <property type="project" value="UniProtKB-SubCell"/>
</dbReference>
<dbReference type="EMBL" id="VYUY01000018">
    <property type="protein sequence ID" value="KAA9131093.1"/>
    <property type="molecule type" value="Genomic_DNA"/>
</dbReference>
<reference evidence="9" key="1">
    <citation type="submission" date="2019-09" db="EMBL/GenBank/DDBJ databases">
        <title>Mumia zhuanghuii sp. nov. isolated from the intestinal contents of plateau pika (Ochotona curzoniae) in the Qinghai-Tibet plateau of China.</title>
        <authorList>
            <person name="Tian Z."/>
        </authorList>
    </citation>
    <scope>NUCLEOTIDE SEQUENCE [LARGE SCALE GENOMIC DNA]</scope>
    <source>
        <strain evidence="9">L-033</strain>
    </source>
</reference>
<evidence type="ECO:0000256" key="4">
    <source>
        <dbReference type="ARBA" id="ARBA00022989"/>
    </source>
</evidence>
<name>A0A5N0T7V6_9MICO</name>
<sequence length="283" mass="29121">MTRQLLPAETPLWGSVIRCLPAGLLVLLIVRRLPQGAWWWRSLVLGVLNVGGFCVLVYIVGQRLPSSLAAALMSASAAGMMLFAWMLLRQRPKLRAAVGALIGIGGVVLMLGVGGEDVDGWGVVASVGAMLASSLGFVLTARWGQGVAPLTMTAWQLLAGSLVLLPVALLVEGSPPVLDAPAAGGFAFVIVVGTALAYAAWFTGLRRLRPGVVGIVGLLNPVTGAVLGVVVGGEAFGLPQFGGLALVGCGVLLGVVPGRMAVRRRRSTVFDAPASVSRDGMRG</sequence>
<evidence type="ECO:0000256" key="2">
    <source>
        <dbReference type="ARBA" id="ARBA00007362"/>
    </source>
</evidence>
<feature type="transmembrane region" description="Helical" evidence="6">
    <location>
        <begin position="42"/>
        <end position="61"/>
    </location>
</feature>
<evidence type="ECO:0000313" key="9">
    <source>
        <dbReference type="Proteomes" id="UP000326838"/>
    </source>
</evidence>
<evidence type="ECO:0000313" key="8">
    <source>
        <dbReference type="EMBL" id="KAA9131093.1"/>
    </source>
</evidence>
<protein>
    <submittedName>
        <fullName evidence="8">EamA family transporter</fullName>
    </submittedName>
</protein>
<feature type="transmembrane region" description="Helical" evidence="6">
    <location>
        <begin position="12"/>
        <end position="30"/>
    </location>
</feature>
<keyword evidence="5 6" id="KW-0472">Membrane</keyword>
<evidence type="ECO:0000259" key="7">
    <source>
        <dbReference type="Pfam" id="PF00892"/>
    </source>
</evidence>
<dbReference type="PANTHER" id="PTHR32322">
    <property type="entry name" value="INNER MEMBRANE TRANSPORTER"/>
    <property type="match status" value="1"/>
</dbReference>
<evidence type="ECO:0000256" key="5">
    <source>
        <dbReference type="ARBA" id="ARBA00023136"/>
    </source>
</evidence>
<dbReference type="RefSeq" id="WP_150894497.1">
    <property type="nucleotide sequence ID" value="NZ_VYUY01000018.1"/>
</dbReference>
<evidence type="ECO:0000256" key="3">
    <source>
        <dbReference type="ARBA" id="ARBA00022692"/>
    </source>
</evidence>
<comment type="caution">
    <text evidence="8">The sequence shown here is derived from an EMBL/GenBank/DDBJ whole genome shotgun (WGS) entry which is preliminary data.</text>
</comment>
<feature type="transmembrane region" description="Helical" evidence="6">
    <location>
        <begin position="237"/>
        <end position="256"/>
    </location>
</feature>